<reference evidence="1 2" key="1">
    <citation type="submission" date="2019-01" db="EMBL/GenBank/DDBJ databases">
        <authorList>
            <person name="Chen W.-M."/>
        </authorList>
    </citation>
    <scope>NUCLEOTIDE SEQUENCE [LARGE SCALE GENOMIC DNA]</scope>
    <source>
        <strain evidence="1 2">KYPY4</strain>
    </source>
</reference>
<dbReference type="AlphaFoldDB" id="A0A437RIB1"/>
<evidence type="ECO:0000313" key="1">
    <source>
        <dbReference type="EMBL" id="RVU46504.1"/>
    </source>
</evidence>
<sequence>MTQTGPLQLDDADFWSDPERTRRQVAAPLEAARRNVLLFDAPTRVPLETRESLPTQALHVGDSRSFRDRPYERFAVVLATDLDNNITVAAAAVPPIEDETAPLPPIDRSAPVQDAVGNDAYTIDLRERLNLPWEPGRYLARMILLDELTPPRLIELTSARPPDPAVERYQQEAANRTRVPALVPAPGGPLPQQRGAQTPAVPSKTGLQLTAPRVCVLDAGAPCVLRGAFRLPLLRRHLLPPGPPRPGTEEIHAQFAAAARAAGTGAPPALPQAVVPVTLVAVGDVGGGPSVWRLVLPVHDPIDHNGTRPVGTGSFAIDLRELRGFTGVQQTWYLYAFSDEVASGPVVVGLTVSPRTP</sequence>
<proteinExistence type="predicted"/>
<keyword evidence="2" id="KW-1185">Reference proteome</keyword>
<accession>A0A437RIB1</accession>
<dbReference type="RefSeq" id="WP_128228864.1">
    <property type="nucleotide sequence ID" value="NZ_SACR01000003.1"/>
</dbReference>
<comment type="caution">
    <text evidence="1">The sequence shown here is derived from an EMBL/GenBank/DDBJ whole genome shotgun (WGS) entry which is preliminary data.</text>
</comment>
<protein>
    <submittedName>
        <fullName evidence="1">Uncharacterized protein</fullName>
    </submittedName>
</protein>
<dbReference type="Proteomes" id="UP000285575">
    <property type="component" value="Unassembled WGS sequence"/>
</dbReference>
<gene>
    <name evidence="1" type="ORF">EOE66_11840</name>
</gene>
<dbReference type="EMBL" id="SACR01000003">
    <property type="protein sequence ID" value="RVU46504.1"/>
    <property type="molecule type" value="Genomic_DNA"/>
</dbReference>
<name>A0A437RIB1_9BURK</name>
<evidence type="ECO:0000313" key="2">
    <source>
        <dbReference type="Proteomes" id="UP000285575"/>
    </source>
</evidence>
<organism evidence="1 2">
    <name type="scientific">Rubrivivax rivuli</name>
    <dbReference type="NCBI Taxonomy" id="1862385"/>
    <lineage>
        <taxon>Bacteria</taxon>
        <taxon>Pseudomonadati</taxon>
        <taxon>Pseudomonadota</taxon>
        <taxon>Betaproteobacteria</taxon>
        <taxon>Burkholderiales</taxon>
        <taxon>Sphaerotilaceae</taxon>
        <taxon>Rubrivivax</taxon>
    </lineage>
</organism>